<dbReference type="GO" id="GO:0016020">
    <property type="term" value="C:membrane"/>
    <property type="evidence" value="ECO:0007669"/>
    <property type="project" value="TreeGrafter"/>
</dbReference>
<evidence type="ECO:0000313" key="4">
    <source>
        <dbReference type="Proteomes" id="UP000260665"/>
    </source>
</evidence>
<dbReference type="PANTHER" id="PTHR19353">
    <property type="entry name" value="FATTY ACID DESATURASE 2"/>
    <property type="match status" value="1"/>
</dbReference>
<dbReference type="EMBL" id="QFZK01000001">
    <property type="protein sequence ID" value="RFO98505.1"/>
    <property type="molecule type" value="Genomic_DNA"/>
</dbReference>
<organism evidence="3 4">
    <name type="scientific">Rhodoferax lacus</name>
    <dbReference type="NCBI Taxonomy" id="2184758"/>
    <lineage>
        <taxon>Bacteria</taxon>
        <taxon>Pseudomonadati</taxon>
        <taxon>Pseudomonadota</taxon>
        <taxon>Betaproteobacteria</taxon>
        <taxon>Burkholderiales</taxon>
        <taxon>Comamonadaceae</taxon>
        <taxon>Rhodoferax</taxon>
    </lineage>
</organism>
<dbReference type="PANTHER" id="PTHR19353:SF19">
    <property type="entry name" value="DELTA(5) FATTY ACID DESATURASE C-RELATED"/>
    <property type="match status" value="1"/>
</dbReference>
<name>A0A3E1RGK1_9BURK</name>
<dbReference type="InterPro" id="IPR005804">
    <property type="entry name" value="FA_desaturase_dom"/>
</dbReference>
<dbReference type="AlphaFoldDB" id="A0A3E1RGK1"/>
<sequence length="367" mass="41272">MPSASNTVTMRFINTEDFPREFQNVQTFHTPTLNDAHSRALWQQMQAQLAAQGRTVLHPAWAWLRLLALSAALALCLGFAWQTPSTTYALLCSLPIALVLAQFAFLGHDAGHRAVHRSGLWRGLLGQACMTVATGMAFEEWFERHAAHHSHCQNEQKDPDMEVSVVVSLTEGALKGRTGLARLCARLQHWHVWFLSLLFAHSQRHLSQWGVLKQPLHYRRDLAVLVLHGLLWFGLPCWVLQVDASRALLVYAVPLFVLGPYLATIFWLNHIGMPLVRPGQSISFLEHQTATSRTVLSPRAMDWFFGGLNYQIEHHLFPQVPSIRLAQVQPVVQHTLAKAGVAYNGRDFRTSVGEVAAHFRQVARAAR</sequence>
<proteinExistence type="predicted"/>
<dbReference type="Proteomes" id="UP000260665">
    <property type="component" value="Unassembled WGS sequence"/>
</dbReference>
<gene>
    <name evidence="3" type="ORF">DIC66_01030</name>
</gene>
<feature type="transmembrane region" description="Helical" evidence="1">
    <location>
        <begin position="87"/>
        <end position="107"/>
    </location>
</feature>
<keyword evidence="1" id="KW-1133">Transmembrane helix</keyword>
<accession>A0A3E1RGK1</accession>
<evidence type="ECO:0000256" key="1">
    <source>
        <dbReference type="SAM" id="Phobius"/>
    </source>
</evidence>
<comment type="caution">
    <text evidence="3">The sequence shown here is derived from an EMBL/GenBank/DDBJ whole genome shotgun (WGS) entry which is preliminary data.</text>
</comment>
<protein>
    <recommendedName>
        <fullName evidence="2">Fatty acid desaturase domain-containing protein</fullName>
    </recommendedName>
</protein>
<dbReference type="GO" id="GO:0016717">
    <property type="term" value="F:oxidoreductase activity, acting on paired donors, with oxidation of a pair of donors resulting in the reduction of molecular oxygen to two molecules of water"/>
    <property type="evidence" value="ECO:0007669"/>
    <property type="project" value="TreeGrafter"/>
</dbReference>
<dbReference type="Pfam" id="PF00487">
    <property type="entry name" value="FA_desaturase"/>
    <property type="match status" value="1"/>
</dbReference>
<dbReference type="GO" id="GO:0008610">
    <property type="term" value="P:lipid biosynthetic process"/>
    <property type="evidence" value="ECO:0007669"/>
    <property type="project" value="UniProtKB-ARBA"/>
</dbReference>
<reference evidence="3 4" key="1">
    <citation type="submission" date="2018-05" db="EMBL/GenBank/DDBJ databases">
        <title>Rhodoferax soyangensis sp.nov., isolated from an oligotrophic freshwater lake.</title>
        <authorList>
            <person name="Park M."/>
        </authorList>
    </citation>
    <scope>NUCLEOTIDE SEQUENCE [LARGE SCALE GENOMIC DNA]</scope>
    <source>
        <strain evidence="3 4">IMCC26218</strain>
    </source>
</reference>
<keyword evidence="1" id="KW-0812">Transmembrane</keyword>
<keyword evidence="4" id="KW-1185">Reference proteome</keyword>
<dbReference type="CDD" id="cd03506">
    <property type="entry name" value="Delta6-FADS-like"/>
    <property type="match status" value="1"/>
</dbReference>
<feature type="domain" description="Fatty acid desaturase" evidence="2">
    <location>
        <begin position="89"/>
        <end position="345"/>
    </location>
</feature>
<feature type="transmembrane region" description="Helical" evidence="1">
    <location>
        <begin position="222"/>
        <end position="242"/>
    </location>
</feature>
<dbReference type="InterPro" id="IPR012171">
    <property type="entry name" value="Fatty_acid_desaturase"/>
</dbReference>
<keyword evidence="1" id="KW-0472">Membrane</keyword>
<evidence type="ECO:0000313" key="3">
    <source>
        <dbReference type="EMBL" id="RFO98505.1"/>
    </source>
</evidence>
<feature type="transmembrane region" description="Helical" evidence="1">
    <location>
        <begin position="248"/>
        <end position="268"/>
    </location>
</feature>
<evidence type="ECO:0000259" key="2">
    <source>
        <dbReference type="Pfam" id="PF00487"/>
    </source>
</evidence>
<feature type="transmembrane region" description="Helical" evidence="1">
    <location>
        <begin position="62"/>
        <end position="81"/>
    </location>
</feature>